<feature type="transmembrane region" description="Helical" evidence="5">
    <location>
        <begin position="300"/>
        <end position="322"/>
    </location>
</feature>
<gene>
    <name evidence="7" type="ORF">JY651_00520</name>
</gene>
<comment type="subcellular location">
    <subcellularLocation>
        <location evidence="1">Membrane</location>
        <topology evidence="1">Multi-pass membrane protein</topology>
    </subcellularLocation>
</comment>
<evidence type="ECO:0000256" key="4">
    <source>
        <dbReference type="ARBA" id="ARBA00023136"/>
    </source>
</evidence>
<accession>A0ABX7NXA3</accession>
<sequence>MTARPLAAAAHPAVVLVILCSAVFMAALDMFIVNVALGAIGTDFSVTSLSHLSWVLNGYTIFYGALLVPAGRLTDTLGRKAGFQLGLVLFTVASLGCALSGTLWVLVAFRCLQAVGAAVLTPASLGLVLTALPEETRPRSIRIWASSGALAGAAGPVVGGLLVASSWRGIFLLNLPIGIATFLAAARFVPSVKQERAAHLPDFLGSVLLIVSIAALALGLIEAPGWGWGSTAAMLCWGVSAAALLAFILSSARHPSPVIELSLLRHRTFAWSNLTVLLLSVTFAAELLSVILFMEQRWHWSALQTGLAVAPGPCMVPLFAVIGQRASRRFPVGVITGVGALLMGLGAAVLLLSVGAGADYVTTVLPGWLLVGAGNGLAFPTAIASATVELPAHQSSTGSAVVNMSRQVGMVLGTSILVVILGGTDASGQGGTFLRGWWFAALVALVAAITALGISRRAPGHAPAVASPH</sequence>
<name>A0ABX7NXA3_9BACT</name>
<evidence type="ECO:0000256" key="1">
    <source>
        <dbReference type="ARBA" id="ARBA00004141"/>
    </source>
</evidence>
<evidence type="ECO:0000256" key="3">
    <source>
        <dbReference type="ARBA" id="ARBA00022989"/>
    </source>
</evidence>
<feature type="transmembrane region" description="Helical" evidence="5">
    <location>
        <begin position="112"/>
        <end position="132"/>
    </location>
</feature>
<dbReference type="RefSeq" id="WP_206725076.1">
    <property type="nucleotide sequence ID" value="NZ_CP071090.1"/>
</dbReference>
<dbReference type="PROSITE" id="PS50850">
    <property type="entry name" value="MFS"/>
    <property type="match status" value="1"/>
</dbReference>
<feature type="transmembrane region" description="Helical" evidence="5">
    <location>
        <begin position="170"/>
        <end position="189"/>
    </location>
</feature>
<feature type="domain" description="Major facilitator superfamily (MFS) profile" evidence="6">
    <location>
        <begin position="15"/>
        <end position="459"/>
    </location>
</feature>
<dbReference type="CDD" id="cd17321">
    <property type="entry name" value="MFS_MMR_MDR_like"/>
    <property type="match status" value="1"/>
</dbReference>
<evidence type="ECO:0000313" key="7">
    <source>
        <dbReference type="EMBL" id="QSQ23504.1"/>
    </source>
</evidence>
<feature type="transmembrane region" description="Helical" evidence="5">
    <location>
        <begin position="334"/>
        <end position="356"/>
    </location>
</feature>
<feature type="transmembrane region" description="Helical" evidence="5">
    <location>
        <begin position="54"/>
        <end position="73"/>
    </location>
</feature>
<dbReference type="Pfam" id="PF07690">
    <property type="entry name" value="MFS_1"/>
    <property type="match status" value="1"/>
</dbReference>
<protein>
    <submittedName>
        <fullName evidence="7">MFS transporter</fullName>
    </submittedName>
</protein>
<keyword evidence="4 5" id="KW-0472">Membrane</keyword>
<keyword evidence="2 5" id="KW-0812">Transmembrane</keyword>
<evidence type="ECO:0000256" key="5">
    <source>
        <dbReference type="SAM" id="Phobius"/>
    </source>
</evidence>
<feature type="transmembrane region" description="Helical" evidence="5">
    <location>
        <begin position="201"/>
        <end position="221"/>
    </location>
</feature>
<dbReference type="InterPro" id="IPR020846">
    <property type="entry name" value="MFS_dom"/>
</dbReference>
<dbReference type="Gene3D" id="1.20.1720.10">
    <property type="entry name" value="Multidrug resistance protein D"/>
    <property type="match status" value="1"/>
</dbReference>
<evidence type="ECO:0000256" key="2">
    <source>
        <dbReference type="ARBA" id="ARBA00022692"/>
    </source>
</evidence>
<dbReference type="Proteomes" id="UP000662747">
    <property type="component" value="Chromosome"/>
</dbReference>
<dbReference type="Gene3D" id="1.20.1250.20">
    <property type="entry name" value="MFS general substrate transporter like domains"/>
    <property type="match status" value="1"/>
</dbReference>
<evidence type="ECO:0000259" key="6">
    <source>
        <dbReference type="PROSITE" id="PS50850"/>
    </source>
</evidence>
<dbReference type="InterPro" id="IPR036259">
    <property type="entry name" value="MFS_trans_sf"/>
</dbReference>
<feature type="transmembrane region" description="Helical" evidence="5">
    <location>
        <begin position="144"/>
        <end position="164"/>
    </location>
</feature>
<feature type="transmembrane region" description="Helical" evidence="5">
    <location>
        <begin position="227"/>
        <end position="249"/>
    </location>
</feature>
<reference evidence="7 8" key="1">
    <citation type="submission" date="2021-02" db="EMBL/GenBank/DDBJ databases">
        <title>De Novo genome assembly of isolated myxobacteria.</title>
        <authorList>
            <person name="Stevens D.C."/>
        </authorList>
    </citation>
    <scope>NUCLEOTIDE SEQUENCE [LARGE SCALE GENOMIC DNA]</scope>
    <source>
        <strain evidence="8">SCPEA02</strain>
    </source>
</reference>
<dbReference type="PANTHER" id="PTHR42718:SF48">
    <property type="entry name" value="CONSERVED TWO-DOMAIN MEMBRANE PROTEIN-RELATED"/>
    <property type="match status" value="1"/>
</dbReference>
<feature type="transmembrane region" description="Helical" evidence="5">
    <location>
        <begin position="270"/>
        <end position="294"/>
    </location>
</feature>
<feature type="transmembrane region" description="Helical" evidence="5">
    <location>
        <begin position="368"/>
        <end position="388"/>
    </location>
</feature>
<dbReference type="PANTHER" id="PTHR42718">
    <property type="entry name" value="MAJOR FACILITATOR SUPERFAMILY MULTIDRUG TRANSPORTER MFSC"/>
    <property type="match status" value="1"/>
</dbReference>
<keyword evidence="8" id="KW-1185">Reference proteome</keyword>
<proteinExistence type="predicted"/>
<feature type="transmembrane region" description="Helical" evidence="5">
    <location>
        <begin position="436"/>
        <end position="454"/>
    </location>
</feature>
<keyword evidence="3 5" id="KW-1133">Transmembrane helix</keyword>
<organism evidence="7 8">
    <name type="scientific">Pyxidicoccus parkwayensis</name>
    <dbReference type="NCBI Taxonomy" id="2813578"/>
    <lineage>
        <taxon>Bacteria</taxon>
        <taxon>Pseudomonadati</taxon>
        <taxon>Myxococcota</taxon>
        <taxon>Myxococcia</taxon>
        <taxon>Myxococcales</taxon>
        <taxon>Cystobacterineae</taxon>
        <taxon>Myxococcaceae</taxon>
        <taxon>Pyxidicoccus</taxon>
    </lineage>
</organism>
<dbReference type="EMBL" id="CP071090">
    <property type="protein sequence ID" value="QSQ23504.1"/>
    <property type="molecule type" value="Genomic_DNA"/>
</dbReference>
<dbReference type="InterPro" id="IPR011701">
    <property type="entry name" value="MFS"/>
</dbReference>
<dbReference type="SUPFAM" id="SSF103473">
    <property type="entry name" value="MFS general substrate transporter"/>
    <property type="match status" value="1"/>
</dbReference>
<feature type="transmembrane region" description="Helical" evidence="5">
    <location>
        <begin position="85"/>
        <end position="106"/>
    </location>
</feature>
<feature type="transmembrane region" description="Helical" evidence="5">
    <location>
        <begin position="408"/>
        <end position="424"/>
    </location>
</feature>
<evidence type="ECO:0000313" key="8">
    <source>
        <dbReference type="Proteomes" id="UP000662747"/>
    </source>
</evidence>